<accession>A0A5S5CAZ0</accession>
<comment type="caution">
    <text evidence="1">The sequence shown here is derived from an EMBL/GenBank/DDBJ whole genome shotgun (WGS) entry which is preliminary data.</text>
</comment>
<sequence>MERKIAVIQEDEETMWHERWLARKVKSLDGDFTPDKQLYRFPFDSPGYHTQIREAEYVHATYPNAVAAVALLDSRLAAYEERAFGILEKLISLQDTDRNSPTFGIWSWFEEEPLAAMSPPDWNWADFIGKNFVLVLARHAARLPAELARRLMQSLMNAADAIMQRDVGPSYTNIAIMGAFVTLIGGEWLGNAAYERYGLARLERFLAFTRRLNTFQEYNSPAYATITILELSRLKSETSNERAKEICDELLELAWSMIADHYHAPTGEWSGPHSRSYGTLLKPSVRSFLQLGTRGAASYVPWEELDYSTEWYKSGIACPARHLDRFRTLQRRSIREVYQLDETRGIRKLAATDMTSEYAIGSFSREIMWTQCRSLVGYFDGGAGAVSMRLRFLLDEYDFSSALLTADQAEGQILFGLNWFTNGGNTHPVLDKTNGVIETSDLRIRLEFGGCLEQTTGEQKGHEGVDIQVGNKVVSMRLVHGVFEEEGSEQPMIPSWQLHRDSTGLYADYVIYSGPRREFDMAQIRRAIFIFALAVGGEEPECRIDVREDQGEIGAEGKVNGRRLAIHWLHVKPKQV</sequence>
<gene>
    <name evidence="1" type="ORF">BCM02_103149</name>
</gene>
<name>A0A5S5CAZ0_9BACL</name>
<dbReference type="AlphaFoldDB" id="A0A5S5CAZ0"/>
<dbReference type="EMBL" id="VNHS01000003">
    <property type="protein sequence ID" value="TYP76487.1"/>
    <property type="molecule type" value="Genomic_DNA"/>
</dbReference>
<evidence type="ECO:0008006" key="3">
    <source>
        <dbReference type="Google" id="ProtNLM"/>
    </source>
</evidence>
<dbReference type="RefSeq" id="WP_148928906.1">
    <property type="nucleotide sequence ID" value="NZ_VNHS01000003.1"/>
</dbReference>
<dbReference type="PANTHER" id="PTHR40616:SF1">
    <property type="entry name" value="LINALOOL DEHYDRATASE_ISOMERASE DOMAIN-CONTAINING PROTEIN"/>
    <property type="match status" value="1"/>
</dbReference>
<protein>
    <recommendedName>
        <fullName evidence="3">Heparinase II/III-like protein</fullName>
    </recommendedName>
</protein>
<organism evidence="1 2">
    <name type="scientific">Paenibacillus methanolicus</name>
    <dbReference type="NCBI Taxonomy" id="582686"/>
    <lineage>
        <taxon>Bacteria</taxon>
        <taxon>Bacillati</taxon>
        <taxon>Bacillota</taxon>
        <taxon>Bacilli</taxon>
        <taxon>Bacillales</taxon>
        <taxon>Paenibacillaceae</taxon>
        <taxon>Paenibacillus</taxon>
    </lineage>
</organism>
<reference evidence="1 2" key="1">
    <citation type="submission" date="2019-07" db="EMBL/GenBank/DDBJ databases">
        <title>Genomic Encyclopedia of Type Strains, Phase III (KMG-III): the genomes of soil and plant-associated and newly described type strains.</title>
        <authorList>
            <person name="Whitman W."/>
        </authorList>
    </citation>
    <scope>NUCLEOTIDE SEQUENCE [LARGE SCALE GENOMIC DNA]</scope>
    <source>
        <strain evidence="1 2">BL24</strain>
    </source>
</reference>
<proteinExistence type="predicted"/>
<dbReference type="Proteomes" id="UP000323257">
    <property type="component" value="Unassembled WGS sequence"/>
</dbReference>
<evidence type="ECO:0000313" key="1">
    <source>
        <dbReference type="EMBL" id="TYP76487.1"/>
    </source>
</evidence>
<dbReference type="PANTHER" id="PTHR40616">
    <property type="entry name" value="LINALOOL DEHYDRATASE_ISOMERASE DOMAIN-CONTAINING PROTEIN"/>
    <property type="match status" value="1"/>
</dbReference>
<evidence type="ECO:0000313" key="2">
    <source>
        <dbReference type="Proteomes" id="UP000323257"/>
    </source>
</evidence>
<dbReference type="OrthoDB" id="9813410at2"/>
<keyword evidence="2" id="KW-1185">Reference proteome</keyword>